<dbReference type="EC" id="3.6.1.55" evidence="12"/>
<keyword evidence="7" id="KW-0378">Hydrolase</keyword>
<dbReference type="InterPro" id="IPR000086">
    <property type="entry name" value="NUDIX_hydrolase_dom"/>
</dbReference>
<evidence type="ECO:0000313" key="18">
    <source>
        <dbReference type="EMBL" id="MBM7127235.1"/>
    </source>
</evidence>
<evidence type="ECO:0000256" key="1">
    <source>
        <dbReference type="ARBA" id="ARBA00001946"/>
    </source>
</evidence>
<dbReference type="Gene3D" id="3.90.79.10">
    <property type="entry name" value="Nucleoside Triphosphate Pyrophosphohydrolase"/>
    <property type="match status" value="1"/>
</dbReference>
<comment type="cofactor">
    <cofactor evidence="1">
        <name>Mg(2+)</name>
        <dbReference type="ChEBI" id="CHEBI:18420"/>
    </cofactor>
</comment>
<dbReference type="EMBL" id="JADIKE010000038">
    <property type="protein sequence ID" value="MBM7127235.1"/>
    <property type="molecule type" value="Genomic_DNA"/>
</dbReference>
<dbReference type="Proteomes" id="UP001430149">
    <property type="component" value="Unassembled WGS sequence"/>
</dbReference>
<dbReference type="RefSeq" id="WP_379946432.1">
    <property type="nucleotide sequence ID" value="NZ_BSNR01000019.1"/>
</dbReference>
<comment type="caution">
    <text evidence="18">The sequence shown here is derived from an EMBL/GenBank/DDBJ whole genome shotgun (WGS) entry which is preliminary data.</text>
</comment>
<dbReference type="InterPro" id="IPR047127">
    <property type="entry name" value="MutT-like"/>
</dbReference>
<evidence type="ECO:0000256" key="12">
    <source>
        <dbReference type="ARBA" id="ARBA00038905"/>
    </source>
</evidence>
<evidence type="ECO:0000256" key="5">
    <source>
        <dbReference type="ARBA" id="ARBA00022723"/>
    </source>
</evidence>
<comment type="catalytic activity">
    <reaction evidence="11">
        <text>8-oxo-GTP + H2O = 8-oxo-GMP + diphosphate + H(+)</text>
        <dbReference type="Rhea" id="RHEA:67616"/>
        <dbReference type="ChEBI" id="CHEBI:15377"/>
        <dbReference type="ChEBI" id="CHEBI:15378"/>
        <dbReference type="ChEBI" id="CHEBI:33019"/>
        <dbReference type="ChEBI" id="CHEBI:143553"/>
        <dbReference type="ChEBI" id="CHEBI:145694"/>
    </reaction>
</comment>
<evidence type="ECO:0000256" key="10">
    <source>
        <dbReference type="ARBA" id="ARBA00035861"/>
    </source>
</evidence>
<reference evidence="18" key="1">
    <citation type="submission" date="2020-10" db="EMBL/GenBank/DDBJ databases">
        <title>Phylogeny of dyella-like bacteria.</title>
        <authorList>
            <person name="Fu J."/>
        </authorList>
    </citation>
    <scope>NUCLEOTIDE SEQUENCE</scope>
    <source>
        <strain evidence="18">DHOC52</strain>
    </source>
</reference>
<keyword evidence="6" id="KW-0227">DNA damage</keyword>
<evidence type="ECO:0000256" key="11">
    <source>
        <dbReference type="ARBA" id="ARBA00036904"/>
    </source>
</evidence>
<evidence type="ECO:0000313" key="19">
    <source>
        <dbReference type="Proteomes" id="UP001430149"/>
    </source>
</evidence>
<evidence type="ECO:0000256" key="2">
    <source>
        <dbReference type="ARBA" id="ARBA00005582"/>
    </source>
</evidence>
<dbReference type="SUPFAM" id="SSF55811">
    <property type="entry name" value="Nudix"/>
    <property type="match status" value="1"/>
</dbReference>
<dbReference type="PANTHER" id="PTHR47707">
    <property type="entry name" value="8-OXO-DGTP DIPHOSPHATASE"/>
    <property type="match status" value="1"/>
</dbReference>
<dbReference type="Pfam" id="PF00293">
    <property type="entry name" value="NUDIX"/>
    <property type="match status" value="1"/>
</dbReference>
<evidence type="ECO:0000256" key="14">
    <source>
        <dbReference type="ARBA" id="ARBA00041592"/>
    </source>
</evidence>
<keyword evidence="4" id="KW-0235">DNA replication</keyword>
<keyword evidence="19" id="KW-1185">Reference proteome</keyword>
<comment type="similarity">
    <text evidence="2">Belongs to the Nudix hydrolase family.</text>
</comment>
<comment type="catalytic activity">
    <reaction evidence="10">
        <text>8-oxo-dGTP + H2O = 8-oxo-dGMP + diphosphate + H(+)</text>
        <dbReference type="Rhea" id="RHEA:31575"/>
        <dbReference type="ChEBI" id="CHEBI:15377"/>
        <dbReference type="ChEBI" id="CHEBI:15378"/>
        <dbReference type="ChEBI" id="CHEBI:33019"/>
        <dbReference type="ChEBI" id="CHEBI:63224"/>
        <dbReference type="ChEBI" id="CHEBI:77896"/>
        <dbReference type="EC" id="3.6.1.55"/>
    </reaction>
</comment>
<evidence type="ECO:0000256" key="16">
    <source>
        <dbReference type="ARBA" id="ARBA00042798"/>
    </source>
</evidence>
<organism evidence="18 19">
    <name type="scientific">Dyella flava</name>
    <dbReference type="NCBI Taxonomy" id="1920170"/>
    <lineage>
        <taxon>Bacteria</taxon>
        <taxon>Pseudomonadati</taxon>
        <taxon>Pseudomonadota</taxon>
        <taxon>Gammaproteobacteria</taxon>
        <taxon>Lysobacterales</taxon>
        <taxon>Rhodanobacteraceae</taxon>
        <taxon>Dyella</taxon>
    </lineage>
</organism>
<gene>
    <name evidence="18" type="ORF">ISP19_17825</name>
</gene>
<evidence type="ECO:0000256" key="4">
    <source>
        <dbReference type="ARBA" id="ARBA00022705"/>
    </source>
</evidence>
<sequence>MGLHQAMSAAAAPRIVRIVAGMIRNDQGRVLLVRKRGAEVFQQPGGKRDAGDQDDLHTLARELKEELGCTMQRDGAQLLGCFSASAANEPGCVVEAIVYEVRASGPFTACAEIEALQWVDPAQPGDLPIAQLSREQLLPLMIPKP</sequence>
<protein>
    <recommendedName>
        <fullName evidence="13">8-oxo-dGTP diphosphatase</fullName>
        <ecNumber evidence="12">3.6.1.55</ecNumber>
    </recommendedName>
    <alternativeName>
        <fullName evidence="16">7,8-dihydro-8-oxoguanine-triphosphatase</fullName>
    </alternativeName>
    <alternativeName>
        <fullName evidence="15">Mutator protein MutT</fullName>
    </alternativeName>
    <alternativeName>
        <fullName evidence="14">dGTP pyrophosphohydrolase</fullName>
    </alternativeName>
</protein>
<evidence type="ECO:0000256" key="7">
    <source>
        <dbReference type="ARBA" id="ARBA00022801"/>
    </source>
</evidence>
<name>A0ABS2K857_9GAMM</name>
<keyword evidence="5" id="KW-0479">Metal-binding</keyword>
<evidence type="ECO:0000256" key="13">
    <source>
        <dbReference type="ARBA" id="ARBA00040794"/>
    </source>
</evidence>
<dbReference type="PANTHER" id="PTHR47707:SF1">
    <property type="entry name" value="NUDIX HYDROLASE FAMILY PROTEIN"/>
    <property type="match status" value="1"/>
</dbReference>
<evidence type="ECO:0000256" key="3">
    <source>
        <dbReference type="ARBA" id="ARBA00022457"/>
    </source>
</evidence>
<accession>A0ABS2K857</accession>
<evidence type="ECO:0000256" key="15">
    <source>
        <dbReference type="ARBA" id="ARBA00041979"/>
    </source>
</evidence>
<keyword evidence="9" id="KW-0234">DNA repair</keyword>
<evidence type="ECO:0000256" key="6">
    <source>
        <dbReference type="ARBA" id="ARBA00022763"/>
    </source>
</evidence>
<keyword evidence="8" id="KW-0460">Magnesium</keyword>
<evidence type="ECO:0000256" key="8">
    <source>
        <dbReference type="ARBA" id="ARBA00022842"/>
    </source>
</evidence>
<dbReference type="InterPro" id="IPR015797">
    <property type="entry name" value="NUDIX_hydrolase-like_dom_sf"/>
</dbReference>
<evidence type="ECO:0000256" key="9">
    <source>
        <dbReference type="ARBA" id="ARBA00023204"/>
    </source>
</evidence>
<feature type="domain" description="Nudix hydrolase" evidence="17">
    <location>
        <begin position="14"/>
        <end position="143"/>
    </location>
</feature>
<dbReference type="PROSITE" id="PS51462">
    <property type="entry name" value="NUDIX"/>
    <property type="match status" value="1"/>
</dbReference>
<proteinExistence type="inferred from homology"/>
<keyword evidence="3" id="KW-0515">Mutator protein</keyword>
<dbReference type="CDD" id="cd04690">
    <property type="entry name" value="NUDIX_Hydrolase"/>
    <property type="match status" value="1"/>
</dbReference>
<evidence type="ECO:0000259" key="17">
    <source>
        <dbReference type="PROSITE" id="PS51462"/>
    </source>
</evidence>